<dbReference type="STRING" id="1280953.HOC_03573"/>
<dbReference type="InterPro" id="IPR035948">
    <property type="entry name" value="YwqG-like_sf"/>
</dbReference>
<dbReference type="eggNOG" id="ENOG50304A3">
    <property type="taxonomic scope" value="Bacteria"/>
</dbReference>
<comment type="caution">
    <text evidence="1">The sequence shown here is derived from an EMBL/GenBank/DDBJ whole genome shotgun (WGS) entry which is preliminary data.</text>
</comment>
<evidence type="ECO:0000313" key="2">
    <source>
        <dbReference type="Proteomes" id="UP000024942"/>
    </source>
</evidence>
<dbReference type="Proteomes" id="UP000024942">
    <property type="component" value="Unassembled WGS sequence"/>
</dbReference>
<sequence length="403" mass="46541">MLLFFADTRDEVRDVQCDVIYVDKKDLPDVPRMAPDDLMQMNYDVEPDEWLDDTDLLRKVDFRYSVHFAPFSSISDSEDGAATWGWKTGSAYEQRHMQYMLEQAAALRRRLLSASGLSEFDRAPAEIRINEPGILRDFWGGPYTWADVRLWVRAMDIRQRLYLEPPEQYRTCQKPSVLFALIDEVRPHFEEVVQIKEELRQVSLSHDEWTPVPADFKLNILERLNGNALSGRGFSESWKAVDAAISEENRNAREAGRAPEFDSGLIYYTTPRSLNEVVMKYSNGIIPFNVRRAFHEGVDAESLYPKAVVDTFARSRSVGQKIRQDIDPSNPFFTAPALNQMFGYGTSVQSAPYEFSDKVLLLQLFGGHFRWLRGVSCVFQIWISPSDLKRRRFDKVFATRECN</sequence>
<organism evidence="1 2">
    <name type="scientific">Hyphomonas oceanitis SCH89</name>
    <dbReference type="NCBI Taxonomy" id="1280953"/>
    <lineage>
        <taxon>Bacteria</taxon>
        <taxon>Pseudomonadati</taxon>
        <taxon>Pseudomonadota</taxon>
        <taxon>Alphaproteobacteria</taxon>
        <taxon>Hyphomonadales</taxon>
        <taxon>Hyphomonadaceae</taxon>
        <taxon>Hyphomonas</taxon>
    </lineage>
</organism>
<dbReference type="AlphaFoldDB" id="A0A059GB46"/>
<proteinExistence type="predicted"/>
<keyword evidence="2" id="KW-1185">Reference proteome</keyword>
<dbReference type="SUPFAM" id="SSF103032">
    <property type="entry name" value="Hypothetical protein YwqG"/>
    <property type="match status" value="1"/>
</dbReference>
<accession>A0A059GB46</accession>
<dbReference type="Pfam" id="PF09234">
    <property type="entry name" value="DUF1963"/>
    <property type="match status" value="1"/>
</dbReference>
<name>A0A059GB46_9PROT</name>
<gene>
    <name evidence="1" type="ORF">HOC_03573</name>
</gene>
<dbReference type="Gene3D" id="2.30.320.10">
    <property type="entry name" value="YwqG-like"/>
    <property type="match status" value="1"/>
</dbReference>
<evidence type="ECO:0000313" key="1">
    <source>
        <dbReference type="EMBL" id="KDA03924.1"/>
    </source>
</evidence>
<dbReference type="EMBL" id="ARYL01000003">
    <property type="protein sequence ID" value="KDA03924.1"/>
    <property type="molecule type" value="Genomic_DNA"/>
</dbReference>
<protein>
    <submittedName>
        <fullName evidence="1">Uncharacterized protein</fullName>
    </submittedName>
</protein>
<dbReference type="PATRIC" id="fig|1280953.3.peg.723"/>
<reference evidence="1 2" key="1">
    <citation type="journal article" date="2014" name="Antonie Van Leeuwenhoek">
        <title>Hyphomonas beringensis sp. nov. and Hyphomonas chukchiensis sp. nov., isolated from surface seawater of the Bering Sea and Chukchi Sea.</title>
        <authorList>
            <person name="Li C."/>
            <person name="Lai Q."/>
            <person name="Li G."/>
            <person name="Dong C."/>
            <person name="Wang J."/>
            <person name="Liao Y."/>
            <person name="Shao Z."/>
        </authorList>
    </citation>
    <scope>NUCLEOTIDE SEQUENCE [LARGE SCALE GENOMIC DNA]</scope>
    <source>
        <strain evidence="1 2">SCH89</strain>
    </source>
</reference>
<dbReference type="InterPro" id="IPR015315">
    <property type="entry name" value="DUF1963"/>
</dbReference>